<dbReference type="EMBL" id="AJ490819">
    <property type="protein sequence ID" value="CAD36015.1"/>
    <property type="molecule type" value="Genomic_DNA"/>
</dbReference>
<proteinExistence type="predicted"/>
<name>Q8MPM9_EUPAE</name>
<evidence type="ECO:0000259" key="5">
    <source>
        <dbReference type="PROSITE" id="PS51294"/>
    </source>
</evidence>
<feature type="domain" description="HTH myb-type" evidence="5">
    <location>
        <begin position="22"/>
        <end position="83"/>
    </location>
</feature>
<dbReference type="GO" id="GO:0000981">
    <property type="term" value="F:DNA-binding transcription factor activity, RNA polymerase II-specific"/>
    <property type="evidence" value="ECO:0007669"/>
    <property type="project" value="TreeGrafter"/>
</dbReference>
<dbReference type="AlphaFoldDB" id="Q8MPM9"/>
<reference evidence="6" key="1">
    <citation type="thesis" date="2002" institute="Department of Biology" country="University of Paris XI, Orsay, France">
        <title>Caracterisation et expression de proto-oncogenes Myb-like chez les unicellulaires cilies.</title>
        <authorList>
            <person name="Yang T."/>
        </authorList>
    </citation>
    <scope>NUCLEOTIDE SEQUENCE</scope>
</reference>
<feature type="domain" description="HTH myb-type" evidence="5">
    <location>
        <begin position="84"/>
        <end position="134"/>
    </location>
</feature>
<dbReference type="SUPFAM" id="SSF46689">
    <property type="entry name" value="Homeodomain-like"/>
    <property type="match status" value="1"/>
</dbReference>
<dbReference type="Gene3D" id="1.10.10.60">
    <property type="entry name" value="Homeodomain-like"/>
    <property type="match status" value="2"/>
</dbReference>
<keyword evidence="1" id="KW-0677">Repeat</keyword>
<accession>Q8MPM9</accession>
<evidence type="ECO:0000256" key="2">
    <source>
        <dbReference type="ARBA" id="ARBA00023125"/>
    </source>
</evidence>
<keyword evidence="2" id="KW-0238">DNA-binding</keyword>
<dbReference type="Pfam" id="PF13921">
    <property type="entry name" value="Myb_DNA-bind_6"/>
    <property type="match status" value="1"/>
</dbReference>
<feature type="region of interest" description="Disordered" evidence="3">
    <location>
        <begin position="289"/>
        <end position="325"/>
    </location>
</feature>
<dbReference type="FunFam" id="1.10.10.60:FF:000010">
    <property type="entry name" value="Transcriptional activator Myb isoform A"/>
    <property type="match status" value="1"/>
</dbReference>
<feature type="domain" description="Myb-like" evidence="4">
    <location>
        <begin position="80"/>
        <end position="130"/>
    </location>
</feature>
<dbReference type="GO" id="GO:0005634">
    <property type="term" value="C:nucleus"/>
    <property type="evidence" value="ECO:0007669"/>
    <property type="project" value="TreeGrafter"/>
</dbReference>
<evidence type="ECO:0000256" key="3">
    <source>
        <dbReference type="SAM" id="MobiDB-lite"/>
    </source>
</evidence>
<dbReference type="PANTHER" id="PTHR45614">
    <property type="entry name" value="MYB PROTEIN-RELATED"/>
    <property type="match status" value="1"/>
</dbReference>
<dbReference type="CDD" id="cd00167">
    <property type="entry name" value="SANT"/>
    <property type="match status" value="2"/>
</dbReference>
<dbReference type="InterPro" id="IPR017930">
    <property type="entry name" value="Myb_dom"/>
</dbReference>
<dbReference type="PROSITE" id="PS50090">
    <property type="entry name" value="MYB_LIKE"/>
    <property type="match status" value="2"/>
</dbReference>
<organism evidence="6">
    <name type="scientific">Euplotes aediculatus</name>
    <name type="common">Ciliate</name>
    <dbReference type="NCBI Taxonomy" id="5940"/>
    <lineage>
        <taxon>Eukaryota</taxon>
        <taxon>Sar</taxon>
        <taxon>Alveolata</taxon>
        <taxon>Ciliophora</taxon>
        <taxon>Intramacronucleata</taxon>
        <taxon>Spirotrichea</taxon>
        <taxon>Hypotrichia</taxon>
        <taxon>Euplotida</taxon>
        <taxon>Euplotidae</taxon>
        <taxon>Euplotes</taxon>
    </lineage>
</organism>
<sequence>MDFIGLQKDEDSFANEKSETTTNMARRQLWSEDQDDAIRKLVAKHGTKKWAIIAKYLEEEYGVIGRSGKQIRERWNNHLNPDINKGPITLDEGIKIFDAHRRFGNKWAEITTMLPGRTDNTVKNYFYATVRRHLRKLNKCLRAPKFCEAFNIEPKQVKVNFLIDALELGNLNFFEISAIENKELIVLSKKKTGNYNKKMTSEEKELLPTLDGKGKPIDKNLKLLKELLTLVNCDLEKQHLGDEDDEESSEEIKSFSIKNETAKDEVISEPKISTNTNKRFKKLEIETFEEEKEEEKKEEKEDTESDGVNFHEIPEIPPPKQLDFSNKQDRIKIYENIYQKRREQKRLGRCSQYFQIIENLFSVIQSLKK</sequence>
<gene>
    <name evidence="6" type="primary">emyb1</name>
</gene>
<reference evidence="6" key="2">
    <citation type="journal article" date="2003" name="Protist">
        <title>Myb genes in ciliates: a common origin with the myb protooncogene?</title>
        <authorList>
            <person name="Yang T."/>
            <person name="Perasso R."/>
            <person name="Baroin-Tourancheau A."/>
        </authorList>
    </citation>
    <scope>NUCLEOTIDE SEQUENCE</scope>
</reference>
<dbReference type="GO" id="GO:0000978">
    <property type="term" value="F:RNA polymerase II cis-regulatory region sequence-specific DNA binding"/>
    <property type="evidence" value="ECO:0007669"/>
    <property type="project" value="TreeGrafter"/>
</dbReference>
<protein>
    <submittedName>
        <fullName evidence="6">C-myb like protein</fullName>
    </submittedName>
</protein>
<evidence type="ECO:0000256" key="1">
    <source>
        <dbReference type="ARBA" id="ARBA00022737"/>
    </source>
</evidence>
<dbReference type="PROSITE" id="PS51294">
    <property type="entry name" value="HTH_MYB"/>
    <property type="match status" value="2"/>
</dbReference>
<evidence type="ECO:0000313" key="6">
    <source>
        <dbReference type="EMBL" id="CAD36015.1"/>
    </source>
</evidence>
<evidence type="ECO:0000259" key="4">
    <source>
        <dbReference type="PROSITE" id="PS50090"/>
    </source>
</evidence>
<dbReference type="SMART" id="SM00717">
    <property type="entry name" value="SANT"/>
    <property type="match status" value="2"/>
</dbReference>
<feature type="domain" description="Myb-like" evidence="4">
    <location>
        <begin position="22"/>
        <end position="79"/>
    </location>
</feature>
<dbReference type="PANTHER" id="PTHR45614:SF232">
    <property type="entry name" value="TRANSCRIPTION FACTOR MYB3R-2"/>
    <property type="match status" value="1"/>
</dbReference>
<dbReference type="InterPro" id="IPR050560">
    <property type="entry name" value="MYB_TF"/>
</dbReference>
<dbReference type="InterPro" id="IPR001005">
    <property type="entry name" value="SANT/Myb"/>
</dbReference>
<dbReference type="InterPro" id="IPR009057">
    <property type="entry name" value="Homeodomain-like_sf"/>
</dbReference>